<dbReference type="PROSITE" id="PS00189">
    <property type="entry name" value="LIPOYL"/>
    <property type="match status" value="1"/>
</dbReference>
<dbReference type="EMBL" id="JARHUD010000009">
    <property type="protein sequence ID" value="MDF2097117.1"/>
    <property type="molecule type" value="Genomic_DNA"/>
</dbReference>
<dbReference type="InterPro" id="IPR011053">
    <property type="entry name" value="Single_hybrid_motif"/>
</dbReference>
<sequence length="126" mass="13713">MAKIYFSDEHEWVRVEDDGQAVVGITDYAQQQLGDVVFVELPDEGKDLAKGDEAAVVESVKAASEVYAAVSGTVTEANEALTDTPNLVNESPQGDGWFFKMTLSDESELEALMDEAAYNDFVKGLE</sequence>
<evidence type="ECO:0000256" key="1">
    <source>
        <dbReference type="ARBA" id="ARBA00009249"/>
    </source>
</evidence>
<name>A0ABT5YQF8_9PROT</name>
<dbReference type="InterPro" id="IPR003016">
    <property type="entry name" value="2-oxoA_DH_lipoyl-BS"/>
</dbReference>
<accession>A0ABT5YQF8</accession>
<dbReference type="Pfam" id="PF01597">
    <property type="entry name" value="GCV_H"/>
    <property type="match status" value="1"/>
</dbReference>
<comment type="caution">
    <text evidence="5">The sequence shown here is derived from an EMBL/GenBank/DDBJ whole genome shotgun (WGS) entry which is preliminary data.</text>
</comment>
<dbReference type="Gene3D" id="2.40.50.100">
    <property type="match status" value="1"/>
</dbReference>
<dbReference type="InterPro" id="IPR002930">
    <property type="entry name" value="GCV_H"/>
</dbReference>
<dbReference type="PANTHER" id="PTHR11715">
    <property type="entry name" value="GLYCINE CLEAVAGE SYSTEM H PROTEIN"/>
    <property type="match status" value="1"/>
</dbReference>
<comment type="subunit">
    <text evidence="3">The glycine cleavage system is composed of four proteins: P, T, L and H.</text>
</comment>
<dbReference type="PROSITE" id="PS50968">
    <property type="entry name" value="BIOTINYL_LIPOYL"/>
    <property type="match status" value="1"/>
</dbReference>
<dbReference type="RefSeq" id="WP_275823891.1">
    <property type="nucleotide sequence ID" value="NZ_JARHUD010000009.1"/>
</dbReference>
<proteinExistence type="inferred from homology"/>
<keyword evidence="2 3" id="KW-0450">Lipoyl</keyword>
<dbReference type="CDD" id="cd06848">
    <property type="entry name" value="GCS_H"/>
    <property type="match status" value="1"/>
</dbReference>
<feature type="domain" description="Lipoyl-binding" evidence="4">
    <location>
        <begin position="20"/>
        <end position="102"/>
    </location>
</feature>
<gene>
    <name evidence="3 5" type="primary">gcvH</name>
    <name evidence="5" type="ORF">P2G67_14140</name>
</gene>
<feature type="modified residue" description="N6-lipoyllysine" evidence="3">
    <location>
        <position position="61"/>
    </location>
</feature>
<reference evidence="5 6" key="1">
    <citation type="submission" date="2023-03" db="EMBL/GenBank/DDBJ databases">
        <title>Fodinicurvata sp. CAU 1616 isolated from sea sendiment.</title>
        <authorList>
            <person name="Kim W."/>
        </authorList>
    </citation>
    <scope>NUCLEOTIDE SEQUENCE [LARGE SCALE GENOMIC DNA]</scope>
    <source>
        <strain evidence="5 6">CAU 1616</strain>
    </source>
</reference>
<comment type="cofactor">
    <cofactor evidence="3">
        <name>(R)-lipoate</name>
        <dbReference type="ChEBI" id="CHEBI:83088"/>
    </cofactor>
    <text evidence="3">Binds 1 lipoyl cofactor covalently.</text>
</comment>
<comment type="similarity">
    <text evidence="1 3">Belongs to the GcvH family.</text>
</comment>
<dbReference type="NCBIfam" id="TIGR00527">
    <property type="entry name" value="gcvH"/>
    <property type="match status" value="1"/>
</dbReference>
<comment type="function">
    <text evidence="3">The glycine cleavage system catalyzes the degradation of glycine. The H protein shuttles the methylamine group of glycine from the P protein to the T protein.</text>
</comment>
<dbReference type="Proteomes" id="UP001215503">
    <property type="component" value="Unassembled WGS sequence"/>
</dbReference>
<evidence type="ECO:0000256" key="3">
    <source>
        <dbReference type="HAMAP-Rule" id="MF_00272"/>
    </source>
</evidence>
<dbReference type="SUPFAM" id="SSF51230">
    <property type="entry name" value="Single hybrid motif"/>
    <property type="match status" value="1"/>
</dbReference>
<dbReference type="InterPro" id="IPR000089">
    <property type="entry name" value="Biotin_lipoyl"/>
</dbReference>
<dbReference type="HAMAP" id="MF_00272">
    <property type="entry name" value="GcvH"/>
    <property type="match status" value="1"/>
</dbReference>
<dbReference type="PANTHER" id="PTHR11715:SF3">
    <property type="entry name" value="GLYCINE CLEAVAGE SYSTEM H PROTEIN-RELATED"/>
    <property type="match status" value="1"/>
</dbReference>
<evidence type="ECO:0000256" key="2">
    <source>
        <dbReference type="ARBA" id="ARBA00022823"/>
    </source>
</evidence>
<dbReference type="InterPro" id="IPR017453">
    <property type="entry name" value="GCV_H_sub"/>
</dbReference>
<dbReference type="NCBIfam" id="NF002270">
    <property type="entry name" value="PRK01202.1"/>
    <property type="match status" value="1"/>
</dbReference>
<organism evidence="5 6">
    <name type="scientific">Aquibaculum arenosum</name>
    <dbReference type="NCBI Taxonomy" id="3032591"/>
    <lineage>
        <taxon>Bacteria</taxon>
        <taxon>Pseudomonadati</taxon>
        <taxon>Pseudomonadota</taxon>
        <taxon>Alphaproteobacteria</taxon>
        <taxon>Rhodospirillales</taxon>
        <taxon>Rhodovibrionaceae</taxon>
        <taxon>Aquibaculum</taxon>
    </lineage>
</organism>
<protein>
    <recommendedName>
        <fullName evidence="3">Glycine cleavage system H protein</fullName>
    </recommendedName>
</protein>
<evidence type="ECO:0000313" key="5">
    <source>
        <dbReference type="EMBL" id="MDF2097117.1"/>
    </source>
</evidence>
<keyword evidence="6" id="KW-1185">Reference proteome</keyword>
<evidence type="ECO:0000313" key="6">
    <source>
        <dbReference type="Proteomes" id="UP001215503"/>
    </source>
</evidence>
<dbReference type="InterPro" id="IPR033753">
    <property type="entry name" value="GCV_H/Fam206"/>
</dbReference>
<evidence type="ECO:0000259" key="4">
    <source>
        <dbReference type="PROSITE" id="PS50968"/>
    </source>
</evidence>